<accession>A0A426DMM0</accession>
<protein>
    <submittedName>
        <fullName evidence="1">Uncharacterized protein</fullName>
    </submittedName>
</protein>
<evidence type="ECO:0000313" key="2">
    <source>
        <dbReference type="Proteomes" id="UP000274920"/>
    </source>
</evidence>
<dbReference type="EMBL" id="RHJS01000002">
    <property type="protein sequence ID" value="RRK34025.1"/>
    <property type="molecule type" value="Genomic_DNA"/>
</dbReference>
<name>A0A426DMM0_9FIRM</name>
<reference evidence="1" key="1">
    <citation type="submission" date="2018-10" db="EMBL/GenBank/DDBJ databases">
        <title>Schaedlerella arabinophila gen. nov. sp. nov., isolated from the mouse intestinal tract and comparative analysis with the genome of the closely related altered Schaedler flora strain ASF502.</title>
        <authorList>
            <person name="Miyake S."/>
            <person name="Soh M."/>
            <person name="Seedorf H."/>
        </authorList>
    </citation>
    <scope>NUCLEOTIDE SEQUENCE [LARGE SCALE GENOMIC DNA]</scope>
    <source>
        <strain evidence="1">DSM 106076</strain>
    </source>
</reference>
<proteinExistence type="predicted"/>
<dbReference type="AlphaFoldDB" id="A0A426DMM0"/>
<dbReference type="RefSeq" id="WP_125129197.1">
    <property type="nucleotide sequence ID" value="NZ_RHJS01000002.1"/>
</dbReference>
<gene>
    <name evidence="1" type="ORF">EBB54_23750</name>
</gene>
<comment type="caution">
    <text evidence="1">The sequence shown here is derived from an EMBL/GenBank/DDBJ whole genome shotgun (WGS) entry which is preliminary data.</text>
</comment>
<organism evidence="1 2">
    <name type="scientific">Schaedlerella arabinosiphila</name>
    <dbReference type="NCBI Taxonomy" id="2044587"/>
    <lineage>
        <taxon>Bacteria</taxon>
        <taxon>Bacillati</taxon>
        <taxon>Bacillota</taxon>
        <taxon>Clostridia</taxon>
        <taxon>Lachnospirales</taxon>
        <taxon>Lachnospiraceae</taxon>
        <taxon>Schaedlerella</taxon>
    </lineage>
</organism>
<sequence>MMKKKRKISAFIVFACLVILIIESYNELPEFRIYNSFIQSYTTKDDSERRDTEINVIVYRNYNDENLYKRIESEHNRINGQPTELKINLYKWDSDIKKGYNPYKTIVIDYINDSVVAKLFNKNIFNGKSYYPDYYLCTIPSPLKQKF</sequence>
<dbReference type="Proteomes" id="UP000274920">
    <property type="component" value="Unassembled WGS sequence"/>
</dbReference>
<keyword evidence="2" id="KW-1185">Reference proteome</keyword>
<evidence type="ECO:0000313" key="1">
    <source>
        <dbReference type="EMBL" id="RRK34025.1"/>
    </source>
</evidence>